<accession>A0A927MBU3</accession>
<feature type="transmembrane region" description="Helical" evidence="1">
    <location>
        <begin position="313"/>
        <end position="339"/>
    </location>
</feature>
<reference evidence="2" key="1">
    <citation type="submission" date="2020-10" db="EMBL/GenBank/DDBJ databases">
        <title>Sequencing the genomes of 1000 actinobacteria strains.</title>
        <authorList>
            <person name="Klenk H.-P."/>
        </authorList>
    </citation>
    <scope>NUCLEOTIDE SEQUENCE</scope>
    <source>
        <strain evidence="2">DSM 46832</strain>
    </source>
</reference>
<sequence length="353" mass="38798">MAGSLARRYRRLLFCYPRAHRRAELLATLLEAAPPGRTRPTAREAADLIRHGLRARLGRPASRTVTVWAVLATIISGLFAAAFATRVGWETAEPLPRAAQTRTLLAEILPEQDFRDIEDAPAMFMIYGHPLSWAFAEEMLFFDGGEYALAGVGGAVVGFPATPPQETLDRTRHRLGETGWRVYRPMVEDTYTTLLARRGNTTLTLEVYSDPTVYAGPSMLEPIFLTASFQRATPPAVYPFAILGGIAGAVVAFLLFGWASRRTDRPHPVRGLVTTLYGVAMFFWWTPTLMAVPQSVQHHLGEPHPSWHPMWEWLGQPALSLFFVAGGGCALLGLALAALPRPRTSALPRSAPS</sequence>
<keyword evidence="1" id="KW-1133">Transmembrane helix</keyword>
<evidence type="ECO:0000313" key="3">
    <source>
        <dbReference type="Proteomes" id="UP000649753"/>
    </source>
</evidence>
<feature type="transmembrane region" description="Helical" evidence="1">
    <location>
        <begin position="271"/>
        <end position="293"/>
    </location>
</feature>
<evidence type="ECO:0000313" key="2">
    <source>
        <dbReference type="EMBL" id="MBE1491604.1"/>
    </source>
</evidence>
<proteinExistence type="predicted"/>
<feature type="transmembrane region" description="Helical" evidence="1">
    <location>
        <begin position="65"/>
        <end position="84"/>
    </location>
</feature>
<feature type="transmembrane region" description="Helical" evidence="1">
    <location>
        <begin position="236"/>
        <end position="259"/>
    </location>
</feature>
<evidence type="ECO:0000256" key="1">
    <source>
        <dbReference type="SAM" id="Phobius"/>
    </source>
</evidence>
<protein>
    <submittedName>
        <fullName evidence="2">Uncharacterized protein</fullName>
    </submittedName>
</protein>
<dbReference type="RefSeq" id="WP_192770646.1">
    <property type="nucleotide sequence ID" value="NZ_JADBEB010000001.1"/>
</dbReference>
<organism evidence="2 3">
    <name type="scientific">Plantactinospora soyae</name>
    <dbReference type="NCBI Taxonomy" id="1544732"/>
    <lineage>
        <taxon>Bacteria</taxon>
        <taxon>Bacillati</taxon>
        <taxon>Actinomycetota</taxon>
        <taxon>Actinomycetes</taxon>
        <taxon>Micromonosporales</taxon>
        <taxon>Micromonosporaceae</taxon>
        <taxon>Plantactinospora</taxon>
    </lineage>
</organism>
<comment type="caution">
    <text evidence="2">The sequence shown here is derived from an EMBL/GenBank/DDBJ whole genome shotgun (WGS) entry which is preliminary data.</text>
</comment>
<name>A0A927MBU3_9ACTN</name>
<keyword evidence="3" id="KW-1185">Reference proteome</keyword>
<gene>
    <name evidence="2" type="ORF">H4W31_007242</name>
</gene>
<dbReference type="EMBL" id="JADBEB010000001">
    <property type="protein sequence ID" value="MBE1491604.1"/>
    <property type="molecule type" value="Genomic_DNA"/>
</dbReference>
<keyword evidence="1" id="KW-0812">Transmembrane</keyword>
<dbReference type="AlphaFoldDB" id="A0A927MBU3"/>
<keyword evidence="1" id="KW-0472">Membrane</keyword>
<dbReference type="Proteomes" id="UP000649753">
    <property type="component" value="Unassembled WGS sequence"/>
</dbReference>